<sequence>MMKIYKAKDEDRLDKVVFSHYGHLRFFEKVLETNSNLEAILKVGDEVKLPNFKDEPIIKENALWD</sequence>
<reference evidence="1 2" key="2">
    <citation type="submission" date="2020-03" db="EMBL/GenBank/DDBJ databases">
        <title>Campylobacter portucalensis sp. nov., a new species of Campylobacter isolated from the reproductive tract of bulls.</title>
        <authorList>
            <person name="Silva M.F."/>
            <person name="Pereira G."/>
            <person name="Carneiro C."/>
            <person name="Hemphill A."/>
            <person name="Mateus L."/>
            <person name="Lopes-Da-Costa L."/>
            <person name="Silva E."/>
        </authorList>
    </citation>
    <scope>NUCLEOTIDE SEQUENCE [LARGE SCALE GENOMIC DNA]</scope>
    <source>
        <strain evidence="1 2">FMV-PI01</strain>
    </source>
</reference>
<protein>
    <submittedName>
        <fullName evidence="1">Phage tail protein</fullName>
    </submittedName>
</protein>
<reference evidence="1 2" key="1">
    <citation type="submission" date="2019-09" db="EMBL/GenBank/DDBJ databases">
        <authorList>
            <person name="Silva M."/>
            <person name="Pereira G."/>
            <person name="Lopes-Da-Costa L."/>
            <person name="Silva E."/>
        </authorList>
    </citation>
    <scope>NUCLEOTIDE SEQUENCE [LARGE SCALE GENOMIC DNA]</scope>
    <source>
        <strain evidence="1 2">FMV-PI01</strain>
    </source>
</reference>
<dbReference type="AlphaFoldDB" id="A0A6L5WGX6"/>
<evidence type="ECO:0000313" key="1">
    <source>
        <dbReference type="EMBL" id="MSN96440.1"/>
    </source>
</evidence>
<evidence type="ECO:0000313" key="2">
    <source>
        <dbReference type="Proteomes" id="UP000476338"/>
    </source>
</evidence>
<keyword evidence="2" id="KW-1185">Reference proteome</keyword>
<comment type="caution">
    <text evidence="1">The sequence shown here is derived from an EMBL/GenBank/DDBJ whole genome shotgun (WGS) entry which is preliminary data.</text>
</comment>
<proteinExistence type="predicted"/>
<dbReference type="EMBL" id="VWSJ01000012">
    <property type="protein sequence ID" value="MSN96440.1"/>
    <property type="molecule type" value="Genomic_DNA"/>
</dbReference>
<name>A0A6L5WGX6_9BACT</name>
<dbReference type="Pfam" id="PF05489">
    <property type="entry name" value="Phage_tail_X"/>
    <property type="match status" value="1"/>
</dbReference>
<accession>A0A6L5WGX6</accession>
<dbReference type="Proteomes" id="UP000476338">
    <property type="component" value="Unassembled WGS sequence"/>
</dbReference>
<gene>
    <name evidence="1" type="ORF">F1B92_04500</name>
</gene>
<dbReference type="InterPro" id="IPR008861">
    <property type="entry name" value="GpX-like"/>
</dbReference>
<organism evidence="1 2">
    <name type="scientific">Campylobacter portucalensis</name>
    <dbReference type="NCBI Taxonomy" id="2608384"/>
    <lineage>
        <taxon>Bacteria</taxon>
        <taxon>Pseudomonadati</taxon>
        <taxon>Campylobacterota</taxon>
        <taxon>Epsilonproteobacteria</taxon>
        <taxon>Campylobacterales</taxon>
        <taxon>Campylobacteraceae</taxon>
        <taxon>Campylobacter</taxon>
    </lineage>
</organism>